<dbReference type="AlphaFoldDB" id="A0AAW4QRA5"/>
<reference evidence="1" key="1">
    <citation type="submission" date="2020-08" db="EMBL/GenBank/DDBJ databases">
        <title>Fungal Genomes of the International Space Station.</title>
        <authorList>
            <person name="Seuylemezian A."/>
            <person name="Singh N.K."/>
            <person name="Wood J."/>
            <person name="Venkateswaran K."/>
        </authorList>
    </citation>
    <scope>NUCLEOTIDE SEQUENCE</scope>
    <source>
        <strain evidence="1">I2-B2</strain>
    </source>
</reference>
<dbReference type="Gene3D" id="1.20.120.450">
    <property type="entry name" value="dinb family like domain"/>
    <property type="match status" value="1"/>
</dbReference>
<dbReference type="Proteomes" id="UP001197806">
    <property type="component" value="Unassembled WGS sequence"/>
</dbReference>
<proteinExistence type="predicted"/>
<comment type="caution">
    <text evidence="1">The sequence shown here is derived from an EMBL/GenBank/DDBJ whole genome shotgun (WGS) entry which is preliminary data.</text>
</comment>
<sequence length="59" mass="6848">MNFIIEKIEGLQGEFSNLVSMMNYARYTTMQAVEGLTIEELDYLNEKMPPNKVAFSFIH</sequence>
<protein>
    <submittedName>
        <fullName evidence="1">Uncharacterized protein</fullName>
    </submittedName>
</protein>
<dbReference type="EMBL" id="JACLPZ010000005">
    <property type="protein sequence ID" value="MBY0036020.1"/>
    <property type="molecule type" value="Genomic_DNA"/>
</dbReference>
<evidence type="ECO:0000313" key="1">
    <source>
        <dbReference type="EMBL" id="MBY0036020.1"/>
    </source>
</evidence>
<evidence type="ECO:0000313" key="2">
    <source>
        <dbReference type="Proteomes" id="UP001197806"/>
    </source>
</evidence>
<name>A0AAW4QRA5_BACCE</name>
<dbReference type="SUPFAM" id="SSF109854">
    <property type="entry name" value="DinB/YfiT-like putative metalloenzymes"/>
    <property type="match status" value="1"/>
</dbReference>
<dbReference type="InterPro" id="IPR034660">
    <property type="entry name" value="DinB/YfiT-like"/>
</dbReference>
<gene>
    <name evidence="1" type="ORF">H7U08_05460</name>
</gene>
<organism evidence="1 2">
    <name type="scientific">Bacillus cereus</name>
    <dbReference type="NCBI Taxonomy" id="1396"/>
    <lineage>
        <taxon>Bacteria</taxon>
        <taxon>Bacillati</taxon>
        <taxon>Bacillota</taxon>
        <taxon>Bacilli</taxon>
        <taxon>Bacillales</taxon>
        <taxon>Bacillaceae</taxon>
        <taxon>Bacillus</taxon>
        <taxon>Bacillus cereus group</taxon>
    </lineage>
</organism>
<accession>A0AAW4QRA5</accession>